<dbReference type="AlphaFoldDB" id="A0A1B6DSA7"/>
<reference evidence="1" key="1">
    <citation type="submission" date="2015-12" db="EMBL/GenBank/DDBJ databases">
        <title>De novo transcriptome assembly of four potential Pierce s Disease insect vectors from Arizona vineyards.</title>
        <authorList>
            <person name="Tassone E.E."/>
        </authorList>
    </citation>
    <scope>NUCLEOTIDE SEQUENCE</scope>
</reference>
<sequence length="258" mass="29240">MANLSIITAKKEALFAQINDVYNLTLKISDKGIAQKLIIKSNSINRLRQEFSDILDAYNELAMKEDVKFTPNYAPLSAVDDMVDQVIHTATILQAKQAVKQSPATSLPATIQCPLKLPKLELKRFNGDPIEWVSFINLFNSAIHENNTLTPVAKLQYLLSVLSNEPFNLIKSLPISDKNYEVAYNILKERYHSQRRLTSLHLNKILDLPTIHHMAKQMCNFITIYSKNTENLKGLNIDITTNNSLLSAMLLRKMDSIL</sequence>
<dbReference type="Pfam" id="PF03564">
    <property type="entry name" value="DUF1759"/>
    <property type="match status" value="1"/>
</dbReference>
<dbReference type="PANTHER" id="PTHR22954">
    <property type="entry name" value="RETROVIRAL PROTEASE-RELATED"/>
    <property type="match status" value="1"/>
</dbReference>
<name>A0A1B6DSA7_9HEMI</name>
<dbReference type="EMBL" id="GEDC01008763">
    <property type="protein sequence ID" value="JAS28535.1"/>
    <property type="molecule type" value="Transcribed_RNA"/>
</dbReference>
<protein>
    <submittedName>
        <fullName evidence="1">Uncharacterized protein</fullName>
    </submittedName>
</protein>
<dbReference type="InterPro" id="IPR005312">
    <property type="entry name" value="DUF1759"/>
</dbReference>
<proteinExistence type="predicted"/>
<organism evidence="1">
    <name type="scientific">Clastoptera arizonana</name>
    <name type="common">Arizona spittle bug</name>
    <dbReference type="NCBI Taxonomy" id="38151"/>
    <lineage>
        <taxon>Eukaryota</taxon>
        <taxon>Metazoa</taxon>
        <taxon>Ecdysozoa</taxon>
        <taxon>Arthropoda</taxon>
        <taxon>Hexapoda</taxon>
        <taxon>Insecta</taxon>
        <taxon>Pterygota</taxon>
        <taxon>Neoptera</taxon>
        <taxon>Paraneoptera</taxon>
        <taxon>Hemiptera</taxon>
        <taxon>Auchenorrhyncha</taxon>
        <taxon>Cercopoidea</taxon>
        <taxon>Clastopteridae</taxon>
        <taxon>Clastoptera</taxon>
    </lineage>
</organism>
<gene>
    <name evidence="1" type="ORF">g.35541</name>
</gene>
<dbReference type="PANTHER" id="PTHR22954:SF3">
    <property type="entry name" value="PROTEIN CBG08539"/>
    <property type="match status" value="1"/>
</dbReference>
<evidence type="ECO:0000313" key="1">
    <source>
        <dbReference type="EMBL" id="JAS28535.1"/>
    </source>
</evidence>
<accession>A0A1B6DSA7</accession>